<dbReference type="OrthoDB" id="58416at2759"/>
<accession>A0A0C3FQW7</accession>
<feature type="domain" description="Hemerythrin-like" evidence="1">
    <location>
        <begin position="17"/>
        <end position="138"/>
    </location>
</feature>
<dbReference type="Proteomes" id="UP000054166">
    <property type="component" value="Unassembled WGS sequence"/>
</dbReference>
<dbReference type="AlphaFoldDB" id="A0A0C3FQW7"/>
<dbReference type="PANTHER" id="PTHR38048:SF1">
    <property type="entry name" value="HEMERYTHRIN-LIKE DOMAIN-CONTAINING PROTEIN"/>
    <property type="match status" value="1"/>
</dbReference>
<gene>
    <name evidence="2" type="ORF">PILCRDRAFT_821353</name>
</gene>
<proteinExistence type="predicted"/>
<sequence length="215" mass="25268">MANPAKIDAYNRLQFNMIHVHTTFKLGFERILPLLDNPPADDLFNFLGYCETWADGLIGHHDAEELIVFPFLQQKIDMSTEIEEHKFIQTSLNEILILIRAAQADSSKFDAPKLKEIMENMKAPLFQHLDEEIKRIAPQHMKVFEADDIQKMMDKLVEHAHKDDVFKTLPYILTHTAPEYKSIWPEMPWFVRKVITPYVFALRHSGYWKYSPYGY</sequence>
<organism evidence="2 3">
    <name type="scientific">Piloderma croceum (strain F 1598)</name>
    <dbReference type="NCBI Taxonomy" id="765440"/>
    <lineage>
        <taxon>Eukaryota</taxon>
        <taxon>Fungi</taxon>
        <taxon>Dikarya</taxon>
        <taxon>Basidiomycota</taxon>
        <taxon>Agaricomycotina</taxon>
        <taxon>Agaricomycetes</taxon>
        <taxon>Agaricomycetidae</taxon>
        <taxon>Atheliales</taxon>
        <taxon>Atheliaceae</taxon>
        <taxon>Piloderma</taxon>
    </lineage>
</organism>
<dbReference type="Pfam" id="PF01814">
    <property type="entry name" value="Hemerythrin"/>
    <property type="match status" value="1"/>
</dbReference>
<protein>
    <recommendedName>
        <fullName evidence="1">Hemerythrin-like domain-containing protein</fullName>
    </recommendedName>
</protein>
<dbReference type="Gene3D" id="1.20.120.520">
    <property type="entry name" value="nmb1532 protein domain like"/>
    <property type="match status" value="1"/>
</dbReference>
<evidence type="ECO:0000313" key="3">
    <source>
        <dbReference type="Proteomes" id="UP000054166"/>
    </source>
</evidence>
<dbReference type="PANTHER" id="PTHR38048">
    <property type="entry name" value="EXPRESSED PROTEIN"/>
    <property type="match status" value="1"/>
</dbReference>
<dbReference type="InterPro" id="IPR053206">
    <property type="entry name" value="Dimeric_xanthone_biosynth"/>
</dbReference>
<dbReference type="STRING" id="765440.A0A0C3FQW7"/>
<dbReference type="EMBL" id="KN832998">
    <property type="protein sequence ID" value="KIM81571.1"/>
    <property type="molecule type" value="Genomic_DNA"/>
</dbReference>
<keyword evidence="3" id="KW-1185">Reference proteome</keyword>
<name>A0A0C3FQW7_PILCF</name>
<evidence type="ECO:0000313" key="2">
    <source>
        <dbReference type="EMBL" id="KIM81571.1"/>
    </source>
</evidence>
<dbReference type="HOGENOM" id="CLU_066708_0_0_1"/>
<reference evidence="3" key="2">
    <citation type="submission" date="2015-01" db="EMBL/GenBank/DDBJ databases">
        <title>Evolutionary Origins and Diversification of the Mycorrhizal Mutualists.</title>
        <authorList>
            <consortium name="DOE Joint Genome Institute"/>
            <consortium name="Mycorrhizal Genomics Consortium"/>
            <person name="Kohler A."/>
            <person name="Kuo A."/>
            <person name="Nagy L.G."/>
            <person name="Floudas D."/>
            <person name="Copeland A."/>
            <person name="Barry K.W."/>
            <person name="Cichocki N."/>
            <person name="Veneault-Fourrey C."/>
            <person name="LaButti K."/>
            <person name="Lindquist E.A."/>
            <person name="Lipzen A."/>
            <person name="Lundell T."/>
            <person name="Morin E."/>
            <person name="Murat C."/>
            <person name="Riley R."/>
            <person name="Ohm R."/>
            <person name="Sun H."/>
            <person name="Tunlid A."/>
            <person name="Henrissat B."/>
            <person name="Grigoriev I.V."/>
            <person name="Hibbett D.S."/>
            <person name="Martin F."/>
        </authorList>
    </citation>
    <scope>NUCLEOTIDE SEQUENCE [LARGE SCALE GENOMIC DNA]</scope>
    <source>
        <strain evidence="3">F 1598</strain>
    </source>
</reference>
<evidence type="ECO:0000259" key="1">
    <source>
        <dbReference type="Pfam" id="PF01814"/>
    </source>
</evidence>
<dbReference type="InterPro" id="IPR012312">
    <property type="entry name" value="Hemerythrin-like"/>
</dbReference>
<reference evidence="2 3" key="1">
    <citation type="submission" date="2014-04" db="EMBL/GenBank/DDBJ databases">
        <authorList>
            <consortium name="DOE Joint Genome Institute"/>
            <person name="Kuo A."/>
            <person name="Tarkka M."/>
            <person name="Buscot F."/>
            <person name="Kohler A."/>
            <person name="Nagy L.G."/>
            <person name="Floudas D."/>
            <person name="Copeland A."/>
            <person name="Barry K.W."/>
            <person name="Cichocki N."/>
            <person name="Veneault-Fourrey C."/>
            <person name="LaButti K."/>
            <person name="Lindquist E.A."/>
            <person name="Lipzen A."/>
            <person name="Lundell T."/>
            <person name="Morin E."/>
            <person name="Murat C."/>
            <person name="Sun H."/>
            <person name="Tunlid A."/>
            <person name="Henrissat B."/>
            <person name="Grigoriev I.V."/>
            <person name="Hibbett D.S."/>
            <person name="Martin F."/>
            <person name="Nordberg H.P."/>
            <person name="Cantor M.N."/>
            <person name="Hua S.X."/>
        </authorList>
    </citation>
    <scope>NUCLEOTIDE SEQUENCE [LARGE SCALE GENOMIC DNA]</scope>
    <source>
        <strain evidence="2 3">F 1598</strain>
    </source>
</reference>
<dbReference type="InParanoid" id="A0A0C3FQW7"/>